<evidence type="ECO:0000313" key="1">
    <source>
        <dbReference type="EMBL" id="SIT49089.1"/>
    </source>
</evidence>
<organism evidence="1 2">
    <name type="scientific">Paraburkholderia ribeironis</name>
    <dbReference type="NCBI Taxonomy" id="1247936"/>
    <lineage>
        <taxon>Bacteria</taxon>
        <taxon>Pseudomonadati</taxon>
        <taxon>Pseudomonadota</taxon>
        <taxon>Betaproteobacteria</taxon>
        <taxon>Burkholderiales</taxon>
        <taxon>Burkholderiaceae</taxon>
        <taxon>Paraburkholderia</taxon>
    </lineage>
</organism>
<sequence>MSSKTHDIGALAKRIEAFHAVIERVHEEHKAETLIQIIHQPGYTTPAEWAMLAHALESAINQAEAAAKSYAALVGDAQMVAVKA</sequence>
<dbReference type="AlphaFoldDB" id="A0A1N7SP46"/>
<accession>A0A1N7SP46</accession>
<dbReference type="RefSeq" id="WP_094783313.1">
    <property type="nucleotide sequence ID" value="NZ_CYGX02000125.1"/>
</dbReference>
<dbReference type="OrthoDB" id="4251348at2"/>
<evidence type="ECO:0000313" key="2">
    <source>
        <dbReference type="Proteomes" id="UP000187012"/>
    </source>
</evidence>
<protein>
    <submittedName>
        <fullName evidence="1">Coproporphyrinogen III oxidase, anaerobic</fullName>
    </submittedName>
</protein>
<proteinExistence type="predicted"/>
<gene>
    <name evidence="1" type="ORF">BN2475_1250022</name>
</gene>
<dbReference type="STRING" id="1247936.BN2475_1250022"/>
<name>A0A1N7SP46_9BURK</name>
<reference evidence="1 2" key="1">
    <citation type="submission" date="2016-12" db="EMBL/GenBank/DDBJ databases">
        <authorList>
            <person name="Song W.-J."/>
            <person name="Kurnit D.M."/>
        </authorList>
    </citation>
    <scope>NUCLEOTIDE SEQUENCE [LARGE SCALE GENOMIC DNA]</scope>
    <source>
        <strain evidence="1 2">STM7296</strain>
    </source>
</reference>
<dbReference type="Proteomes" id="UP000187012">
    <property type="component" value="Unassembled WGS sequence"/>
</dbReference>
<keyword evidence="2" id="KW-1185">Reference proteome</keyword>
<dbReference type="EMBL" id="CYGX02000125">
    <property type="protein sequence ID" value="SIT49089.1"/>
    <property type="molecule type" value="Genomic_DNA"/>
</dbReference>